<evidence type="ECO:0000313" key="2">
    <source>
        <dbReference type="EMBL" id="MCO6042747.1"/>
    </source>
</evidence>
<name>A0A9X2JF00_9BACT</name>
<dbReference type="AlphaFoldDB" id="A0A9X2JF00"/>
<keyword evidence="1" id="KW-0732">Signal</keyword>
<evidence type="ECO:0000313" key="3">
    <source>
        <dbReference type="Proteomes" id="UP001155241"/>
    </source>
</evidence>
<dbReference type="Proteomes" id="UP001155241">
    <property type="component" value="Unassembled WGS sequence"/>
</dbReference>
<comment type="caution">
    <text evidence="2">The sequence shown here is derived from an EMBL/GenBank/DDBJ whole genome shotgun (WGS) entry which is preliminary data.</text>
</comment>
<dbReference type="InterPro" id="IPR011042">
    <property type="entry name" value="6-blade_b-propeller_TolB-like"/>
</dbReference>
<dbReference type="InterPro" id="IPR048031">
    <property type="entry name" value="ScyD/ScyE-like"/>
</dbReference>
<dbReference type="EMBL" id="JAMXLR010000009">
    <property type="protein sequence ID" value="MCO6042747.1"/>
    <property type="molecule type" value="Genomic_DNA"/>
</dbReference>
<evidence type="ECO:0000256" key="1">
    <source>
        <dbReference type="SAM" id="SignalP"/>
    </source>
</evidence>
<feature type="signal peptide" evidence="1">
    <location>
        <begin position="1"/>
        <end position="18"/>
    </location>
</feature>
<keyword evidence="3" id="KW-1185">Reference proteome</keyword>
<feature type="chain" id="PRO_5040913721" evidence="1">
    <location>
        <begin position="19"/>
        <end position="402"/>
    </location>
</feature>
<dbReference type="Gene3D" id="2.120.10.30">
    <property type="entry name" value="TolB, C-terminal domain"/>
    <property type="match status" value="1"/>
</dbReference>
<gene>
    <name evidence="2" type="ORF">NG895_02395</name>
</gene>
<dbReference type="SUPFAM" id="SSF101898">
    <property type="entry name" value="NHL repeat"/>
    <property type="match status" value="1"/>
</dbReference>
<proteinExistence type="predicted"/>
<dbReference type="RefSeq" id="WP_252850847.1">
    <property type="nucleotide sequence ID" value="NZ_JAMXLR010000009.1"/>
</dbReference>
<sequence length="402" mass="41125">MKVSRCLAIAVCSLTWMAAVQQELFAATYVMEEVMGGLVSPRGLAWGPDGGLYVAEAGSGGDGPIVVLGNGSTALLGSTSGLSRLVGGIQERVLNGLPSVATASGQDAGGLQEIAFDGSGQAFGLFAFGADATQRDDNLGPAGAPLGTIARLSLDGTGTIEPIADIAAHERTFNPAGGSLDSNPFGMARTASGDFVVTDAGANDLLRATPLGVVSTLAVLPAQPNPLPFGPPVYQSVPTGLTIGPDDAYYFGQLTGFPFPPGAANVYRFDPDTNELSVAHAGFTNIIDLMFDDEGNLYVLQISSNGLASMMGPGPGALFKIDGMTDERTLIVSDGLLFPTSVLAGPDGALYVSNLGTSPGGGQVLRLSQVPEPRSFLFAAIGAMSLIYCGSRKNEKEDSDVL</sequence>
<reference evidence="2" key="1">
    <citation type="submission" date="2022-06" db="EMBL/GenBank/DDBJ databases">
        <title>Aeoliella straminimaris, a novel planctomycete from sediments.</title>
        <authorList>
            <person name="Vitorino I.R."/>
            <person name="Lage O.M."/>
        </authorList>
    </citation>
    <scope>NUCLEOTIDE SEQUENCE</scope>
    <source>
        <strain evidence="2">ICT_H6.2</strain>
    </source>
</reference>
<protein>
    <submittedName>
        <fullName evidence="2">ScyD/ScyE family protein</fullName>
    </submittedName>
</protein>
<accession>A0A9X2JF00</accession>
<dbReference type="NCBIfam" id="NF033206">
    <property type="entry name" value="ScyE_fam"/>
    <property type="match status" value="1"/>
</dbReference>
<organism evidence="2 3">
    <name type="scientific">Aeoliella straminimaris</name>
    <dbReference type="NCBI Taxonomy" id="2954799"/>
    <lineage>
        <taxon>Bacteria</taxon>
        <taxon>Pseudomonadati</taxon>
        <taxon>Planctomycetota</taxon>
        <taxon>Planctomycetia</taxon>
        <taxon>Pirellulales</taxon>
        <taxon>Lacipirellulaceae</taxon>
        <taxon>Aeoliella</taxon>
    </lineage>
</organism>